<dbReference type="GO" id="GO:0010506">
    <property type="term" value="P:regulation of autophagy"/>
    <property type="evidence" value="ECO:0007669"/>
    <property type="project" value="InterPro"/>
</dbReference>
<comment type="caution">
    <text evidence="7">The sequence shown here is derived from an EMBL/GenBank/DDBJ whole genome shotgun (WGS) entry which is preliminary data.</text>
</comment>
<dbReference type="InterPro" id="IPR042216">
    <property type="entry name" value="MitoNEET_CISD"/>
</dbReference>
<keyword evidence="3" id="KW-0408">Iron</keyword>
<reference evidence="7 8" key="1">
    <citation type="journal article" date="2015" name="Genome Biol. Evol.">
        <title>Comparative Genomics of a Bacterivorous Green Alga Reveals Evolutionary Causalities and Consequences of Phago-Mixotrophic Mode of Nutrition.</title>
        <authorList>
            <person name="Burns J.A."/>
            <person name="Paasch A."/>
            <person name="Narechania A."/>
            <person name="Kim E."/>
        </authorList>
    </citation>
    <scope>NUCLEOTIDE SEQUENCE [LARGE SCALE GENOMIC DNA]</scope>
    <source>
        <strain evidence="7 8">PLY_AMNH</strain>
    </source>
</reference>
<keyword evidence="4" id="KW-0411">Iron-sulfur</keyword>
<sequence>MASATLSISFSAHLQGSRTLRRSCRPTAAIPRRVQIVRAEGEGVINKSIKKEEAKVVDFLKAPEIDGKAVMCRCWKSGTFPYCDGKHVEHNKETGDNVGPLIVSKE</sequence>
<evidence type="ECO:0000256" key="3">
    <source>
        <dbReference type="ARBA" id="ARBA00023004"/>
    </source>
</evidence>
<comment type="cofactor">
    <cofactor evidence="5">
        <name>[2Fe-2S] cluster</name>
        <dbReference type="ChEBI" id="CHEBI:190135"/>
    </cofactor>
</comment>
<evidence type="ECO:0000313" key="7">
    <source>
        <dbReference type="EMBL" id="KAK3250191.1"/>
    </source>
</evidence>
<dbReference type="SMART" id="SM00704">
    <property type="entry name" value="ZnF_CDGSH"/>
    <property type="match status" value="1"/>
</dbReference>
<dbReference type="GO" id="GO:0046872">
    <property type="term" value="F:metal ion binding"/>
    <property type="evidence" value="ECO:0007669"/>
    <property type="project" value="UniProtKB-KW"/>
</dbReference>
<evidence type="ECO:0000259" key="6">
    <source>
        <dbReference type="SMART" id="SM00704"/>
    </source>
</evidence>
<dbReference type="Proteomes" id="UP001190700">
    <property type="component" value="Unassembled WGS sequence"/>
</dbReference>
<proteinExistence type="predicted"/>
<evidence type="ECO:0000256" key="5">
    <source>
        <dbReference type="ARBA" id="ARBA00034078"/>
    </source>
</evidence>
<evidence type="ECO:0000256" key="2">
    <source>
        <dbReference type="ARBA" id="ARBA00022723"/>
    </source>
</evidence>
<organism evidence="7 8">
    <name type="scientific">Cymbomonas tetramitiformis</name>
    <dbReference type="NCBI Taxonomy" id="36881"/>
    <lineage>
        <taxon>Eukaryota</taxon>
        <taxon>Viridiplantae</taxon>
        <taxon>Chlorophyta</taxon>
        <taxon>Pyramimonadophyceae</taxon>
        <taxon>Pyramimonadales</taxon>
        <taxon>Pyramimonadaceae</taxon>
        <taxon>Cymbomonas</taxon>
    </lineage>
</organism>
<protein>
    <recommendedName>
        <fullName evidence="6">Iron-binding zinc finger CDGSH type domain-containing protein</fullName>
    </recommendedName>
</protein>
<evidence type="ECO:0000256" key="4">
    <source>
        <dbReference type="ARBA" id="ARBA00023014"/>
    </source>
</evidence>
<name>A0AAE0F2Z9_9CHLO</name>
<evidence type="ECO:0000313" key="8">
    <source>
        <dbReference type="Proteomes" id="UP001190700"/>
    </source>
</evidence>
<dbReference type="PANTHER" id="PTHR13680:SF5">
    <property type="entry name" value="CDGSH IRON-SULFUR DOMAIN-CONTAINING PROTEIN 1"/>
    <property type="match status" value="1"/>
</dbReference>
<keyword evidence="8" id="KW-1185">Reference proteome</keyword>
<dbReference type="GO" id="GO:0005741">
    <property type="term" value="C:mitochondrial outer membrane"/>
    <property type="evidence" value="ECO:0007669"/>
    <property type="project" value="TreeGrafter"/>
</dbReference>
<keyword evidence="1" id="KW-0001">2Fe-2S</keyword>
<accession>A0AAE0F2Z9</accession>
<dbReference type="Gene3D" id="3.40.5.90">
    <property type="entry name" value="CDGSH iron-sulfur domain, mitoNEET-type"/>
    <property type="match status" value="1"/>
</dbReference>
<keyword evidence="2" id="KW-0479">Metal-binding</keyword>
<dbReference type="PANTHER" id="PTHR13680">
    <property type="entry name" value="CDGSH IRON-SULFUR DOMAIN-CONTAINING PROTEIN 1"/>
    <property type="match status" value="1"/>
</dbReference>
<dbReference type="GO" id="GO:0051537">
    <property type="term" value="F:2 iron, 2 sulfur cluster binding"/>
    <property type="evidence" value="ECO:0007669"/>
    <property type="project" value="UniProtKB-KW"/>
</dbReference>
<dbReference type="AlphaFoldDB" id="A0AAE0F2Z9"/>
<dbReference type="Pfam" id="PF09360">
    <property type="entry name" value="zf-CDGSH"/>
    <property type="match status" value="1"/>
</dbReference>
<dbReference type="InterPro" id="IPR045131">
    <property type="entry name" value="CISD1/2"/>
</dbReference>
<feature type="domain" description="Iron-binding zinc finger CDGSH type" evidence="6">
    <location>
        <begin position="55"/>
        <end position="93"/>
    </location>
</feature>
<dbReference type="EMBL" id="LGRX02026850">
    <property type="protein sequence ID" value="KAK3250191.1"/>
    <property type="molecule type" value="Genomic_DNA"/>
</dbReference>
<dbReference type="InterPro" id="IPR018967">
    <property type="entry name" value="FeS-contain_CDGSH-typ"/>
</dbReference>
<gene>
    <name evidence="7" type="ORF">CYMTET_40423</name>
</gene>
<evidence type="ECO:0000256" key="1">
    <source>
        <dbReference type="ARBA" id="ARBA00022714"/>
    </source>
</evidence>